<keyword evidence="5" id="KW-1185">Reference proteome</keyword>
<dbReference type="NCBIfam" id="TIGR01409">
    <property type="entry name" value="TAT_signal_seq"/>
    <property type="match status" value="1"/>
</dbReference>
<evidence type="ECO:0000259" key="3">
    <source>
        <dbReference type="Pfam" id="PF13458"/>
    </source>
</evidence>
<organism evidence="4 5">
    <name type="scientific">Halorubrum lacusprofundi (strain ATCC 49239 / DSM 5036 / JCM 8891 / ACAM 34)</name>
    <dbReference type="NCBI Taxonomy" id="416348"/>
    <lineage>
        <taxon>Archaea</taxon>
        <taxon>Methanobacteriati</taxon>
        <taxon>Methanobacteriota</taxon>
        <taxon>Stenosarchaea group</taxon>
        <taxon>Halobacteria</taxon>
        <taxon>Halobacteriales</taxon>
        <taxon>Haloferacaceae</taxon>
        <taxon>Halorubrum</taxon>
    </lineage>
</organism>
<dbReference type="InterPro" id="IPR028082">
    <property type="entry name" value="Peripla_BP_I"/>
</dbReference>
<name>B9LMU9_HALLT</name>
<dbReference type="InterPro" id="IPR006311">
    <property type="entry name" value="TAT_signal"/>
</dbReference>
<reference evidence="4 5" key="1">
    <citation type="journal article" date="2016" name="Stand. Genomic Sci.">
        <title>Complete genome sequence of the Antarctic Halorubrum lacusprofundi type strain ACAM 34.</title>
        <authorList>
            <person name="Anderson I.J."/>
            <person name="DasSarma P."/>
            <person name="Lucas S."/>
            <person name="Copeland A."/>
            <person name="Lapidus A."/>
            <person name="Del Rio T.G."/>
            <person name="Tice H."/>
            <person name="Dalin E."/>
            <person name="Bruce D.C."/>
            <person name="Goodwin L."/>
            <person name="Pitluck S."/>
            <person name="Sims D."/>
            <person name="Brettin T.S."/>
            <person name="Detter J.C."/>
            <person name="Han C.S."/>
            <person name="Larimer F."/>
            <person name="Hauser L."/>
            <person name="Land M."/>
            <person name="Ivanova N."/>
            <person name="Richardson P."/>
            <person name="Cavicchioli R."/>
            <person name="DasSarma S."/>
            <person name="Woese C.R."/>
            <person name="Kyrpides N.C."/>
        </authorList>
    </citation>
    <scope>NUCLEOTIDE SEQUENCE [LARGE SCALE GENOMIC DNA]</scope>
    <source>
        <strain evidence="5">ATCC 49239 / DSM 5036 / JCM 8891 / ACAM 34</strain>
    </source>
</reference>
<dbReference type="PANTHER" id="PTHR30483">
    <property type="entry name" value="LEUCINE-SPECIFIC-BINDING PROTEIN"/>
    <property type="match status" value="1"/>
</dbReference>
<dbReference type="InterPro" id="IPR028081">
    <property type="entry name" value="Leu-bd"/>
</dbReference>
<feature type="compositionally biased region" description="Gly residues" evidence="2">
    <location>
        <begin position="32"/>
        <end position="60"/>
    </location>
</feature>
<dbReference type="InterPro" id="IPR051010">
    <property type="entry name" value="BCAA_transport"/>
</dbReference>
<evidence type="ECO:0000256" key="2">
    <source>
        <dbReference type="SAM" id="MobiDB-lite"/>
    </source>
</evidence>
<dbReference type="GeneID" id="7400164"/>
<dbReference type="InterPro" id="IPR019546">
    <property type="entry name" value="TAT_signal_bac_arc"/>
</dbReference>
<evidence type="ECO:0000313" key="5">
    <source>
        <dbReference type="Proteomes" id="UP000000740"/>
    </source>
</evidence>
<dbReference type="Pfam" id="PF13458">
    <property type="entry name" value="Peripla_BP_6"/>
    <property type="match status" value="1"/>
</dbReference>
<dbReference type="EMBL" id="CP001365">
    <property type="protein sequence ID" value="ACM56687.1"/>
    <property type="molecule type" value="Genomic_DNA"/>
</dbReference>
<dbReference type="eggNOG" id="arCOG01020">
    <property type="taxonomic scope" value="Archaea"/>
</dbReference>
<dbReference type="SUPFAM" id="SSF53822">
    <property type="entry name" value="Periplasmic binding protein-like I"/>
    <property type="match status" value="1"/>
</dbReference>
<feature type="domain" description="Leucine-binding protein" evidence="3">
    <location>
        <begin position="67"/>
        <end position="408"/>
    </location>
</feature>
<evidence type="ECO:0000256" key="1">
    <source>
        <dbReference type="ARBA" id="ARBA00022729"/>
    </source>
</evidence>
<sequence>MGGNPADSVSRRSFVKYSGAAGVTGALAGCSSNGGDGGDGSDGGDGGDGGSGGGGDGSDGGDAPDEVIIGSNHPLSGALSNTGERMDQAVRLAAMMKNESGGIESLDGAELSVISGDNEGAQELGGEVAQELIDDGASVLTGCYSSPVTSAATRTSESAGVPFVISVSVANSILRETQLNYAYRPQPPADQMAIDHARLLADTIRNAGEEIETAGLFYIDISFGQSIRDALREELPANDIEIVAETAYEPGDTADTQVTSLRDADPDAVIATTYRSGTIELVNAMDNQNYQPDYVTGCSNAAMNDISALEEMGDTVEGGFATNFALDPTSDRAGEVRSRFESEFDSGFDANVAMTYAATEVIIAAIEEAGSADPEDINNALGEITVEDHIAAMPPITFADNGENENALAPLFQIQDLEDRVVAPEEFAETDAQF</sequence>
<keyword evidence="4" id="KW-0675">Receptor</keyword>
<dbReference type="AlphaFoldDB" id="B9LMU9"/>
<proteinExistence type="predicted"/>
<accession>B9LMU9</accession>
<dbReference type="Proteomes" id="UP000000740">
    <property type="component" value="Chromosome 1"/>
</dbReference>
<protein>
    <submittedName>
        <fullName evidence="4">Extracellular ligand-binding receptor</fullName>
    </submittedName>
</protein>
<keyword evidence="1" id="KW-0732">Signal</keyword>
<evidence type="ECO:0000313" key="4">
    <source>
        <dbReference type="EMBL" id="ACM56687.1"/>
    </source>
</evidence>
<gene>
    <name evidence="4" type="ordered locus">Hlac_1092</name>
</gene>
<dbReference type="RefSeq" id="WP_015909834.1">
    <property type="nucleotide sequence ID" value="NC_012029.1"/>
</dbReference>
<dbReference type="KEGG" id="hla:Hlac_1092"/>
<dbReference type="Gene3D" id="3.40.50.2300">
    <property type="match status" value="2"/>
</dbReference>
<dbReference type="PROSITE" id="PS51318">
    <property type="entry name" value="TAT"/>
    <property type="match status" value="1"/>
</dbReference>
<dbReference type="HOGENOM" id="CLU_027128_4_3_2"/>
<feature type="region of interest" description="Disordered" evidence="2">
    <location>
        <begin position="27"/>
        <end position="82"/>
    </location>
</feature>